<evidence type="ECO:0000313" key="2">
    <source>
        <dbReference type="Proteomes" id="UP000636800"/>
    </source>
</evidence>
<reference evidence="1 2" key="1">
    <citation type="journal article" date="2020" name="Nat. Food">
        <title>A phased Vanilla planifolia genome enables genetic improvement of flavour and production.</title>
        <authorList>
            <person name="Hasing T."/>
            <person name="Tang H."/>
            <person name="Brym M."/>
            <person name="Khazi F."/>
            <person name="Huang T."/>
            <person name="Chambers A.H."/>
        </authorList>
    </citation>
    <scope>NUCLEOTIDE SEQUENCE [LARGE SCALE GENOMIC DNA]</scope>
    <source>
        <tissue evidence="1">Leaf</tissue>
    </source>
</reference>
<protein>
    <recommendedName>
        <fullName evidence="3">Protein ENHANCED DISEASE RESISTANCE 2 C-terminal domain-containing protein</fullName>
    </recommendedName>
</protein>
<accession>A0A835QY19</accession>
<dbReference type="AlphaFoldDB" id="A0A835QY19"/>
<keyword evidence="2" id="KW-1185">Reference proteome</keyword>
<dbReference type="EMBL" id="JADCNL010000005">
    <property type="protein sequence ID" value="KAG0479296.1"/>
    <property type="molecule type" value="Genomic_DNA"/>
</dbReference>
<evidence type="ECO:0008006" key="3">
    <source>
        <dbReference type="Google" id="ProtNLM"/>
    </source>
</evidence>
<proteinExistence type="predicted"/>
<gene>
    <name evidence="1" type="ORF">HPP92_010154</name>
</gene>
<evidence type="ECO:0000313" key="1">
    <source>
        <dbReference type="EMBL" id="KAG0479296.1"/>
    </source>
</evidence>
<name>A0A835QY19_VANPL</name>
<comment type="caution">
    <text evidence="1">The sequence shown here is derived from an EMBL/GenBank/DDBJ whole genome shotgun (WGS) entry which is preliminary data.</text>
</comment>
<organism evidence="1 2">
    <name type="scientific">Vanilla planifolia</name>
    <name type="common">Vanilla</name>
    <dbReference type="NCBI Taxonomy" id="51239"/>
    <lineage>
        <taxon>Eukaryota</taxon>
        <taxon>Viridiplantae</taxon>
        <taxon>Streptophyta</taxon>
        <taxon>Embryophyta</taxon>
        <taxon>Tracheophyta</taxon>
        <taxon>Spermatophyta</taxon>
        <taxon>Magnoliopsida</taxon>
        <taxon>Liliopsida</taxon>
        <taxon>Asparagales</taxon>
        <taxon>Orchidaceae</taxon>
        <taxon>Vanilloideae</taxon>
        <taxon>Vanilleae</taxon>
        <taxon>Vanilla</taxon>
    </lineage>
</organism>
<sequence length="87" mass="9913">MCPFKTDHTARYIDLPSFRLHDEVPSLLIVNIQLPAYPAAMFLGDSDGEGMSLAQKQEELPEHVLCAVRLNKIDFVNHEMEVNFLEL</sequence>
<dbReference type="PANTHER" id="PTHR31558">
    <property type="entry name" value="CW14 PROTEIN"/>
    <property type="match status" value="1"/>
</dbReference>
<dbReference type="PANTHER" id="PTHR31558:SF40">
    <property type="entry name" value="EXPRESSED PROTEIN"/>
    <property type="match status" value="1"/>
</dbReference>
<dbReference type="Proteomes" id="UP000636800">
    <property type="component" value="Chromosome 5"/>
</dbReference>